<organism evidence="1">
    <name type="scientific">Oryza punctata</name>
    <name type="common">Red rice</name>
    <dbReference type="NCBI Taxonomy" id="4537"/>
    <lineage>
        <taxon>Eukaryota</taxon>
        <taxon>Viridiplantae</taxon>
        <taxon>Streptophyta</taxon>
        <taxon>Embryophyta</taxon>
        <taxon>Tracheophyta</taxon>
        <taxon>Spermatophyta</taxon>
        <taxon>Magnoliopsida</taxon>
        <taxon>Liliopsida</taxon>
        <taxon>Poales</taxon>
        <taxon>Poaceae</taxon>
        <taxon>BOP clade</taxon>
        <taxon>Oryzoideae</taxon>
        <taxon>Oryzeae</taxon>
        <taxon>Oryzinae</taxon>
        <taxon>Oryza</taxon>
    </lineage>
</organism>
<accession>A0A0E0JK36</accession>
<dbReference type="AlphaFoldDB" id="A0A0E0JK36"/>
<dbReference type="Gramene" id="OPUNC01G19860.1">
    <property type="protein sequence ID" value="OPUNC01G19860.1"/>
    <property type="gene ID" value="OPUNC01G19860"/>
</dbReference>
<dbReference type="EnsemblPlants" id="OPUNC01G19860.1">
    <property type="protein sequence ID" value="OPUNC01G19860.1"/>
    <property type="gene ID" value="OPUNC01G19860"/>
</dbReference>
<dbReference type="HOGENOM" id="CLU_2389932_0_0_1"/>
<keyword evidence="2" id="KW-1185">Reference proteome</keyword>
<reference evidence="1" key="2">
    <citation type="submission" date="2018-05" db="EMBL/GenBank/DDBJ databases">
        <title>OpunRS2 (Oryza punctata Reference Sequence Version 2).</title>
        <authorList>
            <person name="Zhang J."/>
            <person name="Kudrna D."/>
            <person name="Lee S."/>
            <person name="Talag J."/>
            <person name="Welchert J."/>
            <person name="Wing R.A."/>
        </authorList>
    </citation>
    <scope>NUCLEOTIDE SEQUENCE [LARGE SCALE GENOMIC DNA]</scope>
</reference>
<evidence type="ECO:0000313" key="2">
    <source>
        <dbReference type="Proteomes" id="UP000026962"/>
    </source>
</evidence>
<reference evidence="1" key="1">
    <citation type="submission" date="2015-04" db="UniProtKB">
        <authorList>
            <consortium name="EnsemblPlants"/>
        </authorList>
    </citation>
    <scope>IDENTIFICATION</scope>
</reference>
<evidence type="ECO:0000313" key="1">
    <source>
        <dbReference type="EnsemblPlants" id="OPUNC01G19860.1"/>
    </source>
</evidence>
<proteinExistence type="predicted"/>
<name>A0A0E0JK36_ORYPU</name>
<sequence>MASGTAGKRTASLVPRKTSWRLARTGRSGATGTFRTSAASDFFRSDDDDMLCAVLLRPCGCRAASFRPASIAAAASISARAGDESKQRRRRAHI</sequence>
<protein>
    <submittedName>
        <fullName evidence="1">Uncharacterized protein</fullName>
    </submittedName>
</protein>
<dbReference type="Proteomes" id="UP000026962">
    <property type="component" value="Chromosome 1"/>
</dbReference>